<feature type="transmembrane region" description="Helical" evidence="1">
    <location>
        <begin position="123"/>
        <end position="141"/>
    </location>
</feature>
<gene>
    <name evidence="2" type="ORF">SAMN04488002_1720</name>
</gene>
<dbReference type="EMBL" id="FOYO01000001">
    <property type="protein sequence ID" value="SFR43441.1"/>
    <property type="molecule type" value="Genomic_DNA"/>
</dbReference>
<dbReference type="PANTHER" id="PTHR41795:SF1">
    <property type="entry name" value="EXOPOLYSACCHARIDE SYNTHESIS PROTEIN"/>
    <property type="match status" value="1"/>
</dbReference>
<dbReference type="STRING" id="670154.SAMN04488002_1720"/>
<organism evidence="2 3">
    <name type="scientific">Litoreibacter janthinus</name>
    <dbReference type="NCBI Taxonomy" id="670154"/>
    <lineage>
        <taxon>Bacteria</taxon>
        <taxon>Pseudomonadati</taxon>
        <taxon>Pseudomonadota</taxon>
        <taxon>Alphaproteobacteria</taxon>
        <taxon>Rhodobacterales</taxon>
        <taxon>Roseobacteraceae</taxon>
        <taxon>Litoreibacter</taxon>
    </lineage>
</organism>
<dbReference type="Pfam" id="PF06055">
    <property type="entry name" value="ExoD"/>
    <property type="match status" value="1"/>
</dbReference>
<sequence length="189" mass="19946">MPNTVTDIIDGIDQLDGKQTVGDVMSELEHRGTAPFLIVPPMLELSPAGAIPGLPSIIAAITALFAAQIAVGRPHLWVPHFLAKRPVPDGKLGQTLEFLRPLASWLDKRLTGQHLQFLVGDPARRMAAALVIALCVAVPPLEVVPGASSLPMIAILCVGLALLFRNGILMLLGCGASVAAIYVVTRLLT</sequence>
<evidence type="ECO:0000313" key="2">
    <source>
        <dbReference type="EMBL" id="SFR43441.1"/>
    </source>
</evidence>
<feature type="transmembrane region" description="Helical" evidence="1">
    <location>
        <begin position="50"/>
        <end position="71"/>
    </location>
</feature>
<name>A0A1I6GMU1_9RHOB</name>
<protein>
    <submittedName>
        <fullName evidence="2">Uncharacterized conserved protein</fullName>
    </submittedName>
</protein>
<proteinExistence type="predicted"/>
<dbReference type="OrthoDB" id="7949130at2"/>
<feature type="transmembrane region" description="Helical" evidence="1">
    <location>
        <begin position="169"/>
        <end position="188"/>
    </location>
</feature>
<evidence type="ECO:0000313" key="3">
    <source>
        <dbReference type="Proteomes" id="UP000199658"/>
    </source>
</evidence>
<keyword evidence="1" id="KW-0812">Transmembrane</keyword>
<dbReference type="PIRSF" id="PIRSF033239">
    <property type="entry name" value="ExoD"/>
    <property type="match status" value="1"/>
</dbReference>
<dbReference type="Proteomes" id="UP000199658">
    <property type="component" value="Unassembled WGS sequence"/>
</dbReference>
<accession>A0A1I6GMU1</accession>
<keyword evidence="1" id="KW-0472">Membrane</keyword>
<dbReference type="PANTHER" id="PTHR41795">
    <property type="entry name" value="EXOPOLYSACCHARIDE SYNTHESIS PROTEIN"/>
    <property type="match status" value="1"/>
</dbReference>
<keyword evidence="3" id="KW-1185">Reference proteome</keyword>
<dbReference type="RefSeq" id="WP_090215224.1">
    <property type="nucleotide sequence ID" value="NZ_FOYO01000001.1"/>
</dbReference>
<dbReference type="InterPro" id="IPR010331">
    <property type="entry name" value="ExoD"/>
</dbReference>
<keyword evidence="1" id="KW-1133">Transmembrane helix</keyword>
<reference evidence="3" key="1">
    <citation type="submission" date="2016-10" db="EMBL/GenBank/DDBJ databases">
        <authorList>
            <person name="Varghese N."/>
            <person name="Submissions S."/>
        </authorList>
    </citation>
    <scope>NUCLEOTIDE SEQUENCE [LARGE SCALE GENOMIC DNA]</scope>
    <source>
        <strain evidence="3">DSM 26921</strain>
    </source>
</reference>
<dbReference type="AlphaFoldDB" id="A0A1I6GMU1"/>
<evidence type="ECO:0000256" key="1">
    <source>
        <dbReference type="SAM" id="Phobius"/>
    </source>
</evidence>